<dbReference type="AlphaFoldDB" id="A0A8T0C3D1"/>
<name>A0A8T0C3D1_9GAMM</name>
<reference evidence="1 2" key="1">
    <citation type="journal article" date="2012" name="J. Bacteriol.">
        <title>Genome sequence of the cycloprodigiosin-producing bacterial strain Pseudoalteromonas rubra ATCC 29570(T).</title>
        <authorList>
            <person name="Xie B.B."/>
            <person name="Shu Y.L."/>
            <person name="Qin Q.L."/>
            <person name="Rong J.C."/>
            <person name="Zhang X.Y."/>
            <person name="Chen X.L."/>
            <person name="Zhou B.C."/>
            <person name="Zhang Y.Z."/>
        </authorList>
    </citation>
    <scope>NUCLEOTIDE SEQUENCE [LARGE SCALE GENOMIC DNA]</scope>
    <source>
        <strain evidence="1 2">DSM 6842</strain>
    </source>
</reference>
<sequence>MTATFVEEDKSITKLCSALNHPKTLMGNFMEIEDCFRSIAKELTPRRFLWQEHTAIVHLLESVEGGYISLEIRAFREAAFGAGAREVLVPNSNSKLTKAQTLNRKFTEWDCV</sequence>
<protein>
    <submittedName>
        <fullName evidence="1">Uncharacterized protein</fullName>
    </submittedName>
</protein>
<gene>
    <name evidence="1" type="ORF">PRUB_a3334</name>
</gene>
<proteinExistence type="predicted"/>
<organism evidence="1 2">
    <name type="scientific">Pseudoalteromonas rubra</name>
    <dbReference type="NCBI Taxonomy" id="43658"/>
    <lineage>
        <taxon>Bacteria</taxon>
        <taxon>Pseudomonadati</taxon>
        <taxon>Pseudomonadota</taxon>
        <taxon>Gammaproteobacteria</taxon>
        <taxon>Alteromonadales</taxon>
        <taxon>Pseudoalteromonadaceae</taxon>
        <taxon>Pseudoalteromonas</taxon>
    </lineage>
</organism>
<dbReference type="Proteomes" id="UP000016480">
    <property type="component" value="Unassembled WGS sequence"/>
</dbReference>
<evidence type="ECO:0000313" key="1">
    <source>
        <dbReference type="EMBL" id="KAF7783540.1"/>
    </source>
</evidence>
<accession>A0A8T0C3D1</accession>
<evidence type="ECO:0000313" key="2">
    <source>
        <dbReference type="Proteomes" id="UP000016480"/>
    </source>
</evidence>
<dbReference type="EMBL" id="AHCD03000043">
    <property type="protein sequence ID" value="KAF7783540.1"/>
    <property type="molecule type" value="Genomic_DNA"/>
</dbReference>
<comment type="caution">
    <text evidence="1">The sequence shown here is derived from an EMBL/GenBank/DDBJ whole genome shotgun (WGS) entry which is preliminary data.</text>
</comment>